<proteinExistence type="predicted"/>
<keyword evidence="2" id="KW-0812">Transmembrane</keyword>
<feature type="compositionally biased region" description="Polar residues" evidence="1">
    <location>
        <begin position="1"/>
        <end position="22"/>
    </location>
</feature>
<feature type="transmembrane region" description="Helical" evidence="2">
    <location>
        <begin position="132"/>
        <end position="150"/>
    </location>
</feature>
<sequence length="199" mass="22006">MAKSGDGQSIGRSIGQTNTPEPQFTRDEAFEVLSNRRRRYTLHYLKQNGDDATLGDVAEQVAAWENGTTADVSASERKSVYTSLQQFHLPKLDEKGVIEFDQRTGDISLTDAAQDLDIYLEVVDRYELPWSAYYLSVSILGAIVISLSSLDIGPFAMLTQAGWSAFLIVVFLVSSGAHFHLSRRMRLGVDDTPPEVASE</sequence>
<gene>
    <name evidence="4" type="ordered locus">Huta_0216</name>
</gene>
<name>C7NPV7_HALUD</name>
<evidence type="ECO:0000313" key="5">
    <source>
        <dbReference type="Proteomes" id="UP000002071"/>
    </source>
</evidence>
<evidence type="ECO:0000256" key="2">
    <source>
        <dbReference type="SAM" id="Phobius"/>
    </source>
</evidence>
<dbReference type="Proteomes" id="UP000002071">
    <property type="component" value="Chromosome"/>
</dbReference>
<keyword evidence="2" id="KW-0472">Membrane</keyword>
<dbReference type="HOGENOM" id="CLU_093378_0_0_2"/>
<protein>
    <recommendedName>
        <fullName evidence="3">DUF7344 domain-containing protein</fullName>
    </recommendedName>
</protein>
<dbReference type="Pfam" id="PF24035">
    <property type="entry name" value="DUF7344"/>
    <property type="match status" value="1"/>
</dbReference>
<organism evidence="4 5">
    <name type="scientific">Halorhabdus utahensis (strain DSM 12940 / JCM 11049 / AX-2)</name>
    <dbReference type="NCBI Taxonomy" id="519442"/>
    <lineage>
        <taxon>Archaea</taxon>
        <taxon>Methanobacteriati</taxon>
        <taxon>Methanobacteriota</taxon>
        <taxon>Stenosarchaea group</taxon>
        <taxon>Halobacteria</taxon>
        <taxon>Halobacteriales</taxon>
        <taxon>Haloarculaceae</taxon>
        <taxon>Halorhabdus</taxon>
    </lineage>
</organism>
<evidence type="ECO:0000256" key="1">
    <source>
        <dbReference type="SAM" id="MobiDB-lite"/>
    </source>
</evidence>
<dbReference type="RefSeq" id="WP_012795281.1">
    <property type="nucleotide sequence ID" value="NC_013158.1"/>
</dbReference>
<feature type="region of interest" description="Disordered" evidence="1">
    <location>
        <begin position="1"/>
        <end position="26"/>
    </location>
</feature>
<keyword evidence="2" id="KW-1133">Transmembrane helix</keyword>
<accession>C7NPV7</accession>
<evidence type="ECO:0000259" key="3">
    <source>
        <dbReference type="Pfam" id="PF24035"/>
    </source>
</evidence>
<dbReference type="eggNOG" id="arCOG03828">
    <property type="taxonomic scope" value="Archaea"/>
</dbReference>
<dbReference type="OrthoDB" id="331021at2157"/>
<dbReference type="AlphaFoldDB" id="C7NPV7"/>
<feature type="transmembrane region" description="Helical" evidence="2">
    <location>
        <begin position="162"/>
        <end position="181"/>
    </location>
</feature>
<dbReference type="GeneID" id="8382478"/>
<keyword evidence="5" id="KW-1185">Reference proteome</keyword>
<feature type="domain" description="DUF7344" evidence="3">
    <location>
        <begin position="30"/>
        <end position="107"/>
    </location>
</feature>
<dbReference type="InterPro" id="IPR055768">
    <property type="entry name" value="DUF7344"/>
</dbReference>
<dbReference type="KEGG" id="hut:Huta_0216"/>
<evidence type="ECO:0000313" key="4">
    <source>
        <dbReference type="EMBL" id="ACV10404.1"/>
    </source>
</evidence>
<dbReference type="EMBL" id="CP001687">
    <property type="protein sequence ID" value="ACV10404.1"/>
    <property type="molecule type" value="Genomic_DNA"/>
</dbReference>
<reference evidence="4 5" key="1">
    <citation type="journal article" date="2009" name="Stand. Genomic Sci.">
        <title>Complete genome sequence of Halorhabdus utahensis type strain (AX-2).</title>
        <authorList>
            <person name="Anderson I."/>
            <person name="Tindall B.J."/>
            <person name="Pomrenke H."/>
            <person name="Goker M."/>
            <person name="Lapidus A."/>
            <person name="Nolan M."/>
            <person name="Copeland A."/>
            <person name="Glavina Del Rio T."/>
            <person name="Chen F."/>
            <person name="Tice H."/>
            <person name="Cheng J.F."/>
            <person name="Lucas S."/>
            <person name="Chertkov O."/>
            <person name="Bruce D."/>
            <person name="Brettin T."/>
            <person name="Detter J.C."/>
            <person name="Han C."/>
            <person name="Goodwin L."/>
            <person name="Land M."/>
            <person name="Hauser L."/>
            <person name="Chang Y.J."/>
            <person name="Jeffries C.D."/>
            <person name="Pitluck S."/>
            <person name="Pati A."/>
            <person name="Mavromatis K."/>
            <person name="Ivanova N."/>
            <person name="Ovchinnikova G."/>
            <person name="Chen A."/>
            <person name="Palaniappan K."/>
            <person name="Chain P."/>
            <person name="Rohde M."/>
            <person name="Bristow J."/>
            <person name="Eisen J.A."/>
            <person name="Markowitz V."/>
            <person name="Hugenholtz P."/>
            <person name="Kyrpides N.C."/>
            <person name="Klenk H.P."/>
        </authorList>
    </citation>
    <scope>NUCLEOTIDE SEQUENCE [LARGE SCALE GENOMIC DNA]</scope>
    <source>
        <strain evidence="5">DSM 12940 / JCM 11049 / AX-2</strain>
    </source>
</reference>